<evidence type="ECO:0000256" key="3">
    <source>
        <dbReference type="ARBA" id="ARBA00023015"/>
    </source>
</evidence>
<dbReference type="AlphaFoldDB" id="A0AAV3KCH2"/>
<dbReference type="RefSeq" id="WP_022632884.1">
    <property type="nucleotide sequence ID" value="NZ_AMWE01000002.1"/>
</dbReference>
<dbReference type="PROSITE" id="PS50110">
    <property type="entry name" value="RESPONSE_REGULATORY"/>
    <property type="match status" value="1"/>
</dbReference>
<keyword evidence="1 6" id="KW-0597">Phosphoprotein</keyword>
<dbReference type="SMART" id="SM00421">
    <property type="entry name" value="HTH_LUXR"/>
    <property type="match status" value="1"/>
</dbReference>
<feature type="domain" description="HTH luxR-type" evidence="7">
    <location>
        <begin position="148"/>
        <end position="213"/>
    </location>
</feature>
<dbReference type="FunFam" id="3.40.50.2300:FF:000018">
    <property type="entry name" value="DNA-binding transcriptional regulator NtrC"/>
    <property type="match status" value="1"/>
</dbReference>
<dbReference type="Pfam" id="PF00196">
    <property type="entry name" value="GerE"/>
    <property type="match status" value="1"/>
</dbReference>
<dbReference type="GO" id="GO:0006355">
    <property type="term" value="P:regulation of DNA-templated transcription"/>
    <property type="evidence" value="ECO:0007669"/>
    <property type="project" value="InterPro"/>
</dbReference>
<keyword evidence="4" id="KW-0238">DNA-binding</keyword>
<dbReference type="InterPro" id="IPR016032">
    <property type="entry name" value="Sig_transdc_resp-reg_C-effctor"/>
</dbReference>
<dbReference type="PRINTS" id="PR00038">
    <property type="entry name" value="HTHLUXR"/>
</dbReference>
<evidence type="ECO:0000259" key="7">
    <source>
        <dbReference type="PROSITE" id="PS50043"/>
    </source>
</evidence>
<dbReference type="InterPro" id="IPR001789">
    <property type="entry name" value="Sig_transdc_resp-reg_receiver"/>
</dbReference>
<dbReference type="SUPFAM" id="SSF52172">
    <property type="entry name" value="CheY-like"/>
    <property type="match status" value="1"/>
</dbReference>
<dbReference type="GO" id="GO:0000160">
    <property type="term" value="P:phosphorelay signal transduction system"/>
    <property type="evidence" value="ECO:0007669"/>
    <property type="project" value="UniProtKB-KW"/>
</dbReference>
<dbReference type="CDD" id="cd17537">
    <property type="entry name" value="REC_FixJ"/>
    <property type="match status" value="1"/>
</dbReference>
<keyword evidence="3" id="KW-0805">Transcription regulation</keyword>
<keyword evidence="2" id="KW-0902">Two-component regulatory system</keyword>
<organism evidence="9 10">
    <name type="scientific">Dickeya solani D s0432-1</name>
    <dbReference type="NCBI Taxonomy" id="1231725"/>
    <lineage>
        <taxon>Bacteria</taxon>
        <taxon>Pseudomonadati</taxon>
        <taxon>Pseudomonadota</taxon>
        <taxon>Gammaproteobacteria</taxon>
        <taxon>Enterobacterales</taxon>
        <taxon>Pectobacteriaceae</taxon>
        <taxon>Dickeya</taxon>
    </lineage>
</organism>
<dbReference type="PANTHER" id="PTHR44688:SF16">
    <property type="entry name" value="DNA-BINDING TRANSCRIPTIONAL ACTIVATOR DEVR_DOSR"/>
    <property type="match status" value="1"/>
</dbReference>
<evidence type="ECO:0000256" key="4">
    <source>
        <dbReference type="ARBA" id="ARBA00023125"/>
    </source>
</evidence>
<name>A0AAV3KCH2_9GAMM</name>
<dbReference type="EMBL" id="AMWE01000002">
    <property type="protein sequence ID" value="ERO58254.1"/>
    <property type="molecule type" value="Genomic_DNA"/>
</dbReference>
<dbReference type="SMART" id="SM00448">
    <property type="entry name" value="REC"/>
    <property type="match status" value="1"/>
</dbReference>
<dbReference type="Pfam" id="PF00072">
    <property type="entry name" value="Response_reg"/>
    <property type="match status" value="1"/>
</dbReference>
<evidence type="ECO:0000259" key="8">
    <source>
        <dbReference type="PROSITE" id="PS50110"/>
    </source>
</evidence>
<dbReference type="InterPro" id="IPR036388">
    <property type="entry name" value="WH-like_DNA-bd_sf"/>
</dbReference>
<evidence type="ECO:0000313" key="10">
    <source>
        <dbReference type="Proteomes" id="UP000017142"/>
    </source>
</evidence>
<evidence type="ECO:0000313" key="9">
    <source>
        <dbReference type="EMBL" id="ERO58254.1"/>
    </source>
</evidence>
<evidence type="ECO:0000256" key="1">
    <source>
        <dbReference type="ARBA" id="ARBA00022553"/>
    </source>
</evidence>
<proteinExistence type="predicted"/>
<dbReference type="PROSITE" id="PS00622">
    <property type="entry name" value="HTH_LUXR_1"/>
    <property type="match status" value="1"/>
</dbReference>
<dbReference type="Proteomes" id="UP000017142">
    <property type="component" value="Unassembled WGS sequence"/>
</dbReference>
<dbReference type="PROSITE" id="PS50043">
    <property type="entry name" value="HTH_LUXR_2"/>
    <property type="match status" value="1"/>
</dbReference>
<feature type="domain" description="Response regulatory" evidence="8">
    <location>
        <begin position="18"/>
        <end position="132"/>
    </location>
</feature>
<sequence length="218" mass="24061">MTDTLLNEHPPLNEPAPIIYIVDDDASVRAALEDLLASVGLESQAFESPQQFIGAPRPDRPGCLILDVRMPGMSGLDFQDDMHRHGITLPVIFITAHGDIPMSVRAMKAGALEFLTKPFREQDLLDAIRKGLERDGEQRRQADIQTRLQACHDSLTAGEQQVLEQVVTGQLNKQIAAQLGVSEVTVKVRRAAVMRKMNADSLAELVRLYDALKKNTQG</sequence>
<evidence type="ECO:0000256" key="5">
    <source>
        <dbReference type="ARBA" id="ARBA00023163"/>
    </source>
</evidence>
<dbReference type="CDD" id="cd06170">
    <property type="entry name" value="LuxR_C_like"/>
    <property type="match status" value="1"/>
</dbReference>
<dbReference type="PANTHER" id="PTHR44688">
    <property type="entry name" value="DNA-BINDING TRANSCRIPTIONAL ACTIVATOR DEVR_DOSR"/>
    <property type="match status" value="1"/>
</dbReference>
<reference evidence="10" key="1">
    <citation type="journal article" date="2013" name="Diversity">
        <title>Genome Sequence of Dickeya solani, a New soft Rot Pathogen of Potato, Suggests its Emergence May Be Related to a Novel Combination of Non-Ribosomal Peptide/Polyketide Synthetase Clusters.</title>
        <authorList>
            <person name="Garlant L."/>
            <person name="Koskinen P."/>
            <person name="Rouhiainen L."/>
            <person name="Laine P."/>
            <person name="Paulin L."/>
            <person name="Auvinen P."/>
            <person name="Holm L."/>
            <person name="Pirhonen M."/>
        </authorList>
    </citation>
    <scope>NUCLEOTIDE SEQUENCE [LARGE SCALE GENOMIC DNA]</scope>
    <source>
        <strain evidence="10">D s0432-1</strain>
    </source>
</reference>
<dbReference type="Gene3D" id="1.10.10.10">
    <property type="entry name" value="Winged helix-like DNA-binding domain superfamily/Winged helix DNA-binding domain"/>
    <property type="match status" value="1"/>
</dbReference>
<evidence type="ECO:0000256" key="2">
    <source>
        <dbReference type="ARBA" id="ARBA00023012"/>
    </source>
</evidence>
<dbReference type="InterPro" id="IPR000792">
    <property type="entry name" value="Tscrpt_reg_LuxR_C"/>
</dbReference>
<protein>
    <submittedName>
        <fullName evidence="9">Two-component nodulation response regulator protein</fullName>
    </submittedName>
</protein>
<keyword evidence="5" id="KW-0804">Transcription</keyword>
<dbReference type="Gene3D" id="3.40.50.2300">
    <property type="match status" value="1"/>
</dbReference>
<feature type="modified residue" description="4-aspartylphosphate" evidence="6">
    <location>
        <position position="67"/>
    </location>
</feature>
<dbReference type="InterPro" id="IPR011006">
    <property type="entry name" value="CheY-like_superfamily"/>
</dbReference>
<dbReference type="SUPFAM" id="SSF46894">
    <property type="entry name" value="C-terminal effector domain of the bipartite response regulators"/>
    <property type="match status" value="1"/>
</dbReference>
<comment type="caution">
    <text evidence="9">The sequence shown here is derived from an EMBL/GenBank/DDBJ whole genome shotgun (WGS) entry which is preliminary data.</text>
</comment>
<evidence type="ECO:0000256" key="6">
    <source>
        <dbReference type="PROSITE-ProRule" id="PRU00169"/>
    </source>
</evidence>
<gene>
    <name evidence="9" type="ORF">A544_1429</name>
</gene>
<dbReference type="GO" id="GO:0003677">
    <property type="term" value="F:DNA binding"/>
    <property type="evidence" value="ECO:0007669"/>
    <property type="project" value="UniProtKB-KW"/>
</dbReference>
<accession>A0AAV3KCH2</accession>
<dbReference type="GeneID" id="43520139"/>